<feature type="compositionally biased region" description="Basic and acidic residues" evidence="1">
    <location>
        <begin position="21"/>
        <end position="38"/>
    </location>
</feature>
<dbReference type="PANTHER" id="PTHR10890">
    <property type="entry name" value="CYSTEINYL-TRNA SYNTHETASE"/>
    <property type="match status" value="1"/>
</dbReference>
<dbReference type="AlphaFoldDB" id="A0A4S4DGK3"/>
<dbReference type="PANTHER" id="PTHR10890:SF26">
    <property type="entry name" value="CYSTEINE--TRNA LIGASE 1, CYTOPLASMIC-RELATED"/>
    <property type="match status" value="1"/>
</dbReference>
<accession>A0A4S4DGK3</accession>
<protein>
    <recommendedName>
        <fullName evidence="2">Cysteinyl-tRNA ligase anticodon binding domain-containing protein</fullName>
    </recommendedName>
</protein>
<dbReference type="STRING" id="542762.A0A4S4DGK3"/>
<feature type="region of interest" description="Disordered" evidence="1">
    <location>
        <begin position="450"/>
        <end position="473"/>
    </location>
</feature>
<dbReference type="GO" id="GO:0005737">
    <property type="term" value="C:cytoplasm"/>
    <property type="evidence" value="ECO:0007669"/>
    <property type="project" value="TreeGrafter"/>
</dbReference>
<gene>
    <name evidence="3" type="ORF">TEA_009914</name>
</gene>
<reference evidence="3 4" key="1">
    <citation type="journal article" date="2018" name="Proc. Natl. Acad. Sci. U.S.A.">
        <title>Draft genome sequence of Camellia sinensis var. sinensis provides insights into the evolution of the tea genome and tea quality.</title>
        <authorList>
            <person name="Wei C."/>
            <person name="Yang H."/>
            <person name="Wang S."/>
            <person name="Zhao J."/>
            <person name="Liu C."/>
            <person name="Gao L."/>
            <person name="Xia E."/>
            <person name="Lu Y."/>
            <person name="Tai Y."/>
            <person name="She G."/>
            <person name="Sun J."/>
            <person name="Cao H."/>
            <person name="Tong W."/>
            <person name="Gao Q."/>
            <person name="Li Y."/>
            <person name="Deng W."/>
            <person name="Jiang X."/>
            <person name="Wang W."/>
            <person name="Chen Q."/>
            <person name="Zhang S."/>
            <person name="Li H."/>
            <person name="Wu J."/>
            <person name="Wang P."/>
            <person name="Li P."/>
            <person name="Shi C."/>
            <person name="Zheng F."/>
            <person name="Jian J."/>
            <person name="Huang B."/>
            <person name="Shan D."/>
            <person name="Shi M."/>
            <person name="Fang C."/>
            <person name="Yue Y."/>
            <person name="Li F."/>
            <person name="Li D."/>
            <person name="Wei S."/>
            <person name="Han B."/>
            <person name="Jiang C."/>
            <person name="Yin Y."/>
            <person name="Xia T."/>
            <person name="Zhang Z."/>
            <person name="Bennetzen J.L."/>
            <person name="Zhao S."/>
            <person name="Wan X."/>
        </authorList>
    </citation>
    <scope>NUCLEOTIDE SEQUENCE [LARGE SCALE GENOMIC DNA]</scope>
    <source>
        <strain evidence="4">cv. Shuchazao</strain>
        <tissue evidence="3">Leaf</tissue>
    </source>
</reference>
<dbReference type="EMBL" id="SDRB02011299">
    <property type="protein sequence ID" value="THG01889.1"/>
    <property type="molecule type" value="Genomic_DNA"/>
</dbReference>
<evidence type="ECO:0000256" key="1">
    <source>
        <dbReference type="SAM" id="MobiDB-lite"/>
    </source>
</evidence>
<dbReference type="InterPro" id="IPR024909">
    <property type="entry name" value="Cys-tRNA/MSH_ligase"/>
</dbReference>
<evidence type="ECO:0000313" key="3">
    <source>
        <dbReference type="EMBL" id="THG01889.1"/>
    </source>
</evidence>
<feature type="region of interest" description="Disordered" evidence="1">
    <location>
        <begin position="20"/>
        <end position="41"/>
    </location>
</feature>
<organism evidence="3 4">
    <name type="scientific">Camellia sinensis var. sinensis</name>
    <name type="common">China tea</name>
    <dbReference type="NCBI Taxonomy" id="542762"/>
    <lineage>
        <taxon>Eukaryota</taxon>
        <taxon>Viridiplantae</taxon>
        <taxon>Streptophyta</taxon>
        <taxon>Embryophyta</taxon>
        <taxon>Tracheophyta</taxon>
        <taxon>Spermatophyta</taxon>
        <taxon>Magnoliopsida</taxon>
        <taxon>eudicotyledons</taxon>
        <taxon>Gunneridae</taxon>
        <taxon>Pentapetalae</taxon>
        <taxon>asterids</taxon>
        <taxon>Ericales</taxon>
        <taxon>Theaceae</taxon>
        <taxon>Camellia</taxon>
    </lineage>
</organism>
<dbReference type="Proteomes" id="UP000306102">
    <property type="component" value="Unassembled WGS sequence"/>
</dbReference>
<keyword evidence="4" id="KW-1185">Reference proteome</keyword>
<dbReference type="GO" id="GO:0005524">
    <property type="term" value="F:ATP binding"/>
    <property type="evidence" value="ECO:0007669"/>
    <property type="project" value="InterPro"/>
</dbReference>
<dbReference type="GO" id="GO:0006423">
    <property type="term" value="P:cysteinyl-tRNA aminoacylation"/>
    <property type="evidence" value="ECO:0007669"/>
    <property type="project" value="TreeGrafter"/>
</dbReference>
<evidence type="ECO:0000313" key="4">
    <source>
        <dbReference type="Proteomes" id="UP000306102"/>
    </source>
</evidence>
<feature type="domain" description="Cysteinyl-tRNA ligase anticodon binding" evidence="2">
    <location>
        <begin position="148"/>
        <end position="193"/>
    </location>
</feature>
<dbReference type="GO" id="GO:0004817">
    <property type="term" value="F:cysteine-tRNA ligase activity"/>
    <property type="evidence" value="ECO:0007669"/>
    <property type="project" value="TreeGrafter"/>
</dbReference>
<comment type="caution">
    <text evidence="3">The sequence shown here is derived from an EMBL/GenBank/DDBJ whole genome shotgun (WGS) entry which is preliminary data.</text>
</comment>
<dbReference type="SUPFAM" id="SSF47323">
    <property type="entry name" value="Anticodon-binding domain of a subclass of class I aminoacyl-tRNA synthetases"/>
    <property type="match status" value="2"/>
</dbReference>
<dbReference type="InterPro" id="IPR056411">
    <property type="entry name" value="CysS_C"/>
</dbReference>
<feature type="domain" description="Cysteinyl-tRNA ligase anticodon binding" evidence="2">
    <location>
        <begin position="395"/>
        <end position="440"/>
    </location>
</feature>
<proteinExistence type="predicted"/>
<dbReference type="InterPro" id="IPR009080">
    <property type="entry name" value="tRNAsynth_Ia_anticodon-bd"/>
</dbReference>
<dbReference type="Gene3D" id="1.20.120.1910">
    <property type="entry name" value="Cysteine-tRNA ligase, C-terminal anti-codon recognition domain"/>
    <property type="match status" value="2"/>
</dbReference>
<name>A0A4S4DGK3_CAMSN</name>
<sequence length="473" mass="53397">MVECRQELHFNGKTLQDSEDALSRVREGNQNEGSEPHGRTARITPAAKDCVNKLRSDLETKLSDDLHTPYLLNATLQEALRFMNSSLNLLKKKQPKQQQLSTIQSLTELEKEVKEVLCILGLLSTSTYSEVLQQLKEKALKRAGLTEEDILQLIEERALARKNKNFSRGDEIRSELAAKGIALMDVGKETIWRPCVPVQEQTSLPVAKDQPSVPDIIYTTTDVTVGSFTFYNPCWVLKMPWGFQLYPLWLYFDDHELEKTTLQDSEDALSRVREGNQNERSEPQGRTARITPAAKDCISKLRSDLETKLSDDLHTPYLLNAALQEALRFMNSSLNLLKKKQPKQQQLSTIQSLTELEKEVIEVLSILGLLSTSTYSEVLRQLKEKALKRAGLTEEDILQLIEERALARKNKNFSRGDEIRSELAAKGIALMDVGKETIWRPCVPVQEQTSLPVAKDQPSMAGKQEELAPPVST</sequence>
<dbReference type="Pfam" id="PF23493">
    <property type="entry name" value="CysS_C"/>
    <property type="match status" value="2"/>
</dbReference>
<evidence type="ECO:0000259" key="2">
    <source>
        <dbReference type="Pfam" id="PF23493"/>
    </source>
</evidence>